<proteinExistence type="predicted"/>
<feature type="transmembrane region" description="Helical" evidence="1">
    <location>
        <begin position="423"/>
        <end position="439"/>
    </location>
</feature>
<keyword evidence="1" id="KW-0472">Membrane</keyword>
<gene>
    <name evidence="4" type="ORF">EJA12_05015</name>
    <name evidence="5" type="ORF">SAMN04488126_10171</name>
</gene>
<evidence type="ECO:0000259" key="3">
    <source>
        <dbReference type="Pfam" id="PF09972"/>
    </source>
</evidence>
<dbReference type="EMBL" id="RWGW01000007">
    <property type="protein sequence ID" value="RSK34294.1"/>
    <property type="molecule type" value="Genomic_DNA"/>
</dbReference>
<evidence type="ECO:0000313" key="6">
    <source>
        <dbReference type="Proteomes" id="UP000198823"/>
    </source>
</evidence>
<dbReference type="InterPro" id="IPR018702">
    <property type="entry name" value="DUF2207"/>
</dbReference>
<dbReference type="OrthoDB" id="5507254at2"/>
<evidence type="ECO:0000256" key="1">
    <source>
        <dbReference type="SAM" id="Phobius"/>
    </source>
</evidence>
<dbReference type="EMBL" id="FNAR01000001">
    <property type="protein sequence ID" value="SDD77967.1"/>
    <property type="molecule type" value="Genomic_DNA"/>
</dbReference>
<reference evidence="5 6" key="1">
    <citation type="submission" date="2016-10" db="EMBL/GenBank/DDBJ databases">
        <authorList>
            <person name="de Groot N.N."/>
        </authorList>
    </citation>
    <scope>NUCLEOTIDE SEQUENCE [LARGE SCALE GENOMIC DNA]</scope>
    <source>
        <strain evidence="5 6">CGMCC 1.6762</strain>
    </source>
</reference>
<keyword evidence="2" id="KW-0732">Signal</keyword>
<dbReference type="RefSeq" id="WP_092092865.1">
    <property type="nucleotide sequence ID" value="NZ_FNAR01000001.1"/>
</dbReference>
<organism evidence="5 6">
    <name type="scientific">Bhargavaea beijingensis</name>
    <dbReference type="NCBI Taxonomy" id="426756"/>
    <lineage>
        <taxon>Bacteria</taxon>
        <taxon>Bacillati</taxon>
        <taxon>Bacillota</taxon>
        <taxon>Bacilli</taxon>
        <taxon>Bacillales</taxon>
        <taxon>Caryophanaceae</taxon>
        <taxon>Bhargavaea</taxon>
    </lineage>
</organism>
<reference evidence="4 7" key="2">
    <citation type="submission" date="2018-12" db="EMBL/GenBank/DDBJ databases">
        <title>Comparitive functional genomics of dry heat resistant strains isolated from the viking spacecraft.</title>
        <authorList>
            <person name="Seuylemezian A."/>
            <person name="Vaishampayan P."/>
        </authorList>
    </citation>
    <scope>NUCLEOTIDE SEQUENCE [LARGE SCALE GENOMIC DNA]</scope>
    <source>
        <strain evidence="4 7">M6-11</strain>
    </source>
</reference>
<dbReference type="AlphaFoldDB" id="A0A1G6XKZ2"/>
<name>A0A1G6XKZ2_9BACL</name>
<evidence type="ECO:0000313" key="7">
    <source>
        <dbReference type="Proteomes" id="UP000272481"/>
    </source>
</evidence>
<keyword evidence="7" id="KW-1185">Reference proteome</keyword>
<protein>
    <submittedName>
        <fullName evidence="4">DUF2207 domain-containing protein</fullName>
    </submittedName>
    <submittedName>
        <fullName evidence="5">Predicted membrane protein</fullName>
    </submittedName>
</protein>
<feature type="chain" id="PRO_5011677963" evidence="2">
    <location>
        <begin position="24"/>
        <end position="557"/>
    </location>
</feature>
<keyword evidence="1" id="KW-0812">Transmembrane</keyword>
<accession>A0A1G6XKZ2</accession>
<dbReference type="STRING" id="426756.SAMN04488126_10171"/>
<feature type="domain" description="DUF2207" evidence="3">
    <location>
        <begin position="28"/>
        <end position="193"/>
    </location>
</feature>
<dbReference type="Proteomes" id="UP000272481">
    <property type="component" value="Unassembled WGS sequence"/>
</dbReference>
<dbReference type="Proteomes" id="UP000198823">
    <property type="component" value="Unassembled WGS sequence"/>
</dbReference>
<evidence type="ECO:0000256" key="2">
    <source>
        <dbReference type="SAM" id="SignalP"/>
    </source>
</evidence>
<evidence type="ECO:0000313" key="5">
    <source>
        <dbReference type="EMBL" id="SDD77967.1"/>
    </source>
</evidence>
<feature type="transmembrane region" description="Helical" evidence="1">
    <location>
        <begin position="400"/>
        <end position="417"/>
    </location>
</feature>
<feature type="transmembrane region" description="Helical" evidence="1">
    <location>
        <begin position="446"/>
        <end position="464"/>
    </location>
</feature>
<sequence length="557" mass="61664">MKQWVMAGLLVLIMLAGAVPASAADLKVSKSQVRLWIGPDGAVRVNEIHTYEIPDGTDGVLRDFTYGTHENVSGFRAGEVDGSARVGEVADEEVRPVAVKEGGTGWELLMDGRGGKRTFLLSYLLEDALKVYGGYSDLEVGLFSSTSYEFEGLRNFEVSVVLPGNAGAASIRPYTRNMNGSEVDVKDNGVIFHDPLVEEPLDAAYRLFFPSDVMADAVKGNAPQTLEEAAKAEEKRYTYLAAIRPYRETFENAGFPIALAFILAGLAGLAMPQRLPIAKRDEAMILSLDLVYLHFVRWAGRFTPRATDAVLYGLLEKRAVSVIGGPGEQVWEVKGGTDRLEPHEQLFIRKLFRNTGGRRILGPAEIKSDRAKRALKEWHRSVLLMLEEAGTMNLKIPKRVLLISALIPTAAAMIGVVVAAMPAGWLAAFLAGILVFLYLHAKNMHWRWLGIAYGLYLTLSVAAFDVPDTGAVILLFVIGYLLVWLFFPRALLVSRFAYRLKYAINRLIYTGDRFRVPDGTLEENRLREHRVHVLAPKFKGLAGMIRNRKEKEVKADG</sequence>
<keyword evidence="1" id="KW-1133">Transmembrane helix</keyword>
<feature type="transmembrane region" description="Helical" evidence="1">
    <location>
        <begin position="253"/>
        <end position="271"/>
    </location>
</feature>
<feature type="transmembrane region" description="Helical" evidence="1">
    <location>
        <begin position="470"/>
        <end position="492"/>
    </location>
</feature>
<feature type="signal peptide" evidence="2">
    <location>
        <begin position="1"/>
        <end position="23"/>
    </location>
</feature>
<evidence type="ECO:0000313" key="4">
    <source>
        <dbReference type="EMBL" id="RSK34294.1"/>
    </source>
</evidence>
<dbReference type="Pfam" id="PF09972">
    <property type="entry name" value="DUF2207"/>
    <property type="match status" value="1"/>
</dbReference>